<feature type="region of interest" description="Disordered" evidence="6">
    <location>
        <begin position="492"/>
        <end position="791"/>
    </location>
</feature>
<evidence type="ECO:0000256" key="5">
    <source>
        <dbReference type="PIRSR" id="PIRSR622684-1"/>
    </source>
</evidence>
<evidence type="ECO:0000256" key="2">
    <source>
        <dbReference type="ARBA" id="ARBA00022670"/>
    </source>
</evidence>
<dbReference type="Pfam" id="PF00648">
    <property type="entry name" value="Peptidase_C2"/>
    <property type="match status" value="2"/>
</dbReference>
<evidence type="ECO:0000256" key="3">
    <source>
        <dbReference type="ARBA" id="ARBA00022801"/>
    </source>
</evidence>
<evidence type="ECO:0000313" key="9">
    <source>
        <dbReference type="Proteomes" id="UP000663671"/>
    </source>
</evidence>
<dbReference type="InterPro" id="IPR038765">
    <property type="entry name" value="Papain-like_cys_pep_sf"/>
</dbReference>
<dbReference type="PANTHER" id="PTHR10183">
    <property type="entry name" value="CALPAIN"/>
    <property type="match status" value="1"/>
</dbReference>
<dbReference type="OrthoDB" id="424753at2759"/>
<protein>
    <submittedName>
        <fullName evidence="8">Calpain-9</fullName>
    </submittedName>
</protein>
<dbReference type="Proteomes" id="UP000663671">
    <property type="component" value="Chromosome 3"/>
</dbReference>
<feature type="domain" description="Calpain catalytic" evidence="7">
    <location>
        <begin position="80"/>
        <end position="359"/>
    </location>
</feature>
<comment type="similarity">
    <text evidence="1">Belongs to the peptidase C2 family.</text>
</comment>
<sequence length="836" mass="95524">MDGESESSRIDSIVSAVPSAWKDDVPQKLVDTFWKSFNSKYPGRVLKALSYRPGKTASQPVSNIAHGEAALDSYDRAKRECEHAVDRIVKQCLRINQKYTDPHFDIERDLKSGQRNFLDGLQGVNSEMKPKGVKRVTDIFEKPEFYVNNATASDVRQGNDGDCWLMAAICTLGNMPGLIDRVCVARNEKVGVYGFVFYRGMLYPYRFSWRHTIIDDKLYLRAPDYEDAAWEREVWDDIGRADTELNYRKTWQTGSRALYFAQCSDDNETWLPLLEKAYAKAHGDYSSIEGGFVGNPWGHKEWSGPWSDGSEQWTPEWMNILQHKFGNDGIFWISYEDFLLKYEHIDRTRLFGDGWTVAQKWTSLHVPWALEYHKTKFVIKVAKEGPVVIVLSQLDERYFKGLEGQYKFHLQFRLEKEGEEDYVIRNQNNIYMTRSVSTDITLEPGTYTVFVRVKATQFSNPPPEDVIREKASKQREKLVQIGHSYDLAHAKGVELESEEEEAERKKREKEKKAALKKQERGRAEAQLRKGWKRDKKIAARENRKAKRAARATEQRAAKLQAKNDKELKEGGNKVGQVVEGDAERTDGSNREGDEEATETPRAVNLENKNEGLTPRTGDANGKLEGKATENNDKDMESSEVPNQGKEVRAEEDNKMKGEDLKPSTEDAKGKEVQKGEDPEREDEGNIESHPDSENANDKEKREIEMSTTSKLTKGTENEKQRHGHPGMPEENTESLPELSQKLETDSDTDSGSVFEFDSEIDMSPTEESESDSEEHEKDDDDNNDGEYSVKPPWNAVCVVGLRVCSKDRDLTISIVKPKPWQEHIEVRRDCDDPAVE</sequence>
<evidence type="ECO:0000256" key="6">
    <source>
        <dbReference type="SAM" id="MobiDB-lite"/>
    </source>
</evidence>
<dbReference type="AlphaFoldDB" id="A0A8A1MK52"/>
<dbReference type="SUPFAM" id="SSF54001">
    <property type="entry name" value="Cysteine proteinases"/>
    <property type="match status" value="1"/>
</dbReference>
<dbReference type="InterPro" id="IPR001300">
    <property type="entry name" value="Peptidase_C2_calpain_cat"/>
</dbReference>
<keyword evidence="3" id="KW-0378">Hydrolase</keyword>
<feature type="compositionally biased region" description="Acidic residues" evidence="6">
    <location>
        <begin position="756"/>
        <end position="784"/>
    </location>
</feature>
<feature type="compositionally biased region" description="Basic and acidic residues" evidence="6">
    <location>
        <begin position="645"/>
        <end position="677"/>
    </location>
</feature>
<reference evidence="8" key="1">
    <citation type="submission" date="2021-01" db="EMBL/GenBank/DDBJ databases">
        <title>Chromosome-level genome assembly of a human fungal pathogen reveals clustering of transcriptionally co-regulated genes.</title>
        <authorList>
            <person name="Voorhies M."/>
            <person name="Cohen S."/>
            <person name="Shea T.P."/>
            <person name="Petrus S."/>
            <person name="Munoz J.F."/>
            <person name="Poplawski S."/>
            <person name="Goldman W.E."/>
            <person name="Michael T."/>
            <person name="Cuomo C.A."/>
            <person name="Sil A."/>
            <person name="Beyhan S."/>
        </authorList>
    </citation>
    <scope>NUCLEOTIDE SEQUENCE</scope>
    <source>
        <strain evidence="8">WU24</strain>
    </source>
</reference>
<feature type="active site" evidence="5">
    <location>
        <position position="163"/>
    </location>
</feature>
<evidence type="ECO:0000259" key="7">
    <source>
        <dbReference type="SMART" id="SM00230"/>
    </source>
</evidence>
<dbReference type="GO" id="GO:0006508">
    <property type="term" value="P:proteolysis"/>
    <property type="evidence" value="ECO:0007669"/>
    <property type="project" value="UniProtKB-KW"/>
</dbReference>
<dbReference type="GO" id="GO:0004198">
    <property type="term" value="F:calcium-dependent cysteine-type endopeptidase activity"/>
    <property type="evidence" value="ECO:0007669"/>
    <property type="project" value="InterPro"/>
</dbReference>
<dbReference type="Gene3D" id="3.90.70.10">
    <property type="entry name" value="Cysteine proteinases"/>
    <property type="match status" value="1"/>
</dbReference>
<dbReference type="PANTHER" id="PTHR10183:SF379">
    <property type="entry name" value="CALPAIN-5"/>
    <property type="match status" value="1"/>
</dbReference>
<dbReference type="VEuPathDB" id="FungiDB:I7I51_07102"/>
<gene>
    <name evidence="8" type="ORF">I7I51_07102</name>
</gene>
<evidence type="ECO:0000256" key="4">
    <source>
        <dbReference type="ARBA" id="ARBA00022807"/>
    </source>
</evidence>
<feature type="compositionally biased region" description="Basic and acidic residues" evidence="6">
    <location>
        <begin position="550"/>
        <end position="571"/>
    </location>
</feature>
<accession>A0A8A1MK52</accession>
<feature type="compositionally biased region" description="Basic and acidic residues" evidence="6">
    <location>
        <begin position="502"/>
        <end position="527"/>
    </location>
</feature>
<organism evidence="8 9">
    <name type="scientific">Ajellomyces capsulatus</name>
    <name type="common">Darling's disease fungus</name>
    <name type="synonym">Histoplasma capsulatum</name>
    <dbReference type="NCBI Taxonomy" id="5037"/>
    <lineage>
        <taxon>Eukaryota</taxon>
        <taxon>Fungi</taxon>
        <taxon>Dikarya</taxon>
        <taxon>Ascomycota</taxon>
        <taxon>Pezizomycotina</taxon>
        <taxon>Eurotiomycetes</taxon>
        <taxon>Eurotiomycetidae</taxon>
        <taxon>Onygenales</taxon>
        <taxon>Ajellomycetaceae</taxon>
        <taxon>Histoplasma</taxon>
    </lineage>
</organism>
<dbReference type="InterPro" id="IPR022684">
    <property type="entry name" value="Calpain_cysteine_protease"/>
</dbReference>
<keyword evidence="4" id="KW-0788">Thiol protease</keyword>
<proteinExistence type="inferred from homology"/>
<keyword evidence="2" id="KW-0645">Protease</keyword>
<feature type="compositionally biased region" description="Basic and acidic residues" evidence="6">
    <location>
        <begin position="581"/>
        <end position="591"/>
    </location>
</feature>
<feature type="compositionally biased region" description="Basic and acidic residues" evidence="6">
    <location>
        <begin position="621"/>
        <end position="636"/>
    </location>
</feature>
<evidence type="ECO:0000313" key="8">
    <source>
        <dbReference type="EMBL" id="QSS66245.1"/>
    </source>
</evidence>
<dbReference type="SMART" id="SM00230">
    <property type="entry name" value="CysPc"/>
    <property type="match status" value="1"/>
</dbReference>
<dbReference type="EMBL" id="CP069115">
    <property type="protein sequence ID" value="QSS66245.1"/>
    <property type="molecule type" value="Genomic_DNA"/>
</dbReference>
<feature type="compositionally biased region" description="Basic and acidic residues" evidence="6">
    <location>
        <begin position="686"/>
        <end position="704"/>
    </location>
</feature>
<evidence type="ECO:0000256" key="1">
    <source>
        <dbReference type="ARBA" id="ARBA00007623"/>
    </source>
</evidence>
<name>A0A8A1MK52_AJECA</name>